<dbReference type="AlphaFoldDB" id="A0A9X1B6H8"/>
<dbReference type="EMBL" id="NRRY01000093">
    <property type="protein sequence ID" value="MBK1621630.1"/>
    <property type="molecule type" value="Genomic_DNA"/>
</dbReference>
<sequence length="91" mass="10164">MNLFLPLLILMIAWLFWTGFQTTQLMKERSGLVELHENQEPTVVTAQQMRGQLDALAAGTKRLADEGHPHASLVVQELARRGVTINPNVSN</sequence>
<proteinExistence type="predicted"/>
<organism evidence="1 2">
    <name type="scientific">Lamprobacter modestohalophilus</name>
    <dbReference type="NCBI Taxonomy" id="1064514"/>
    <lineage>
        <taxon>Bacteria</taxon>
        <taxon>Pseudomonadati</taxon>
        <taxon>Pseudomonadota</taxon>
        <taxon>Gammaproteobacteria</taxon>
        <taxon>Chromatiales</taxon>
        <taxon>Chromatiaceae</taxon>
        <taxon>Lamprobacter</taxon>
    </lineage>
</organism>
<comment type="caution">
    <text evidence="1">The sequence shown here is derived from an EMBL/GenBank/DDBJ whole genome shotgun (WGS) entry which is preliminary data.</text>
</comment>
<accession>A0A9X1B6H8</accession>
<protein>
    <submittedName>
        <fullName evidence="1">Uncharacterized protein</fullName>
    </submittedName>
</protein>
<evidence type="ECO:0000313" key="1">
    <source>
        <dbReference type="EMBL" id="MBK1621630.1"/>
    </source>
</evidence>
<dbReference type="Proteomes" id="UP001138768">
    <property type="component" value="Unassembled WGS sequence"/>
</dbReference>
<name>A0A9X1B6H8_9GAMM</name>
<keyword evidence="2" id="KW-1185">Reference proteome</keyword>
<evidence type="ECO:0000313" key="2">
    <source>
        <dbReference type="Proteomes" id="UP001138768"/>
    </source>
</evidence>
<gene>
    <name evidence="1" type="ORF">CKO42_25195</name>
</gene>
<reference evidence="1 2" key="1">
    <citation type="journal article" date="2020" name="Microorganisms">
        <title>Osmotic Adaptation and Compatible Solute Biosynthesis of Phototrophic Bacteria as Revealed from Genome Analyses.</title>
        <authorList>
            <person name="Imhoff J.F."/>
            <person name="Rahn T."/>
            <person name="Kunzel S."/>
            <person name="Keller A."/>
            <person name="Neulinger S.C."/>
        </authorList>
    </citation>
    <scope>NUCLEOTIDE SEQUENCE [LARGE SCALE GENOMIC DNA]</scope>
    <source>
        <strain evidence="1 2">DSM 25653</strain>
    </source>
</reference>